<gene>
    <name evidence="2" type="primary">PmUG01_00042100</name>
    <name evidence="2" type="ORF">PMUG01_00042100</name>
</gene>
<organism evidence="2 3">
    <name type="scientific">Plasmodium malariae</name>
    <dbReference type="NCBI Taxonomy" id="5858"/>
    <lineage>
        <taxon>Eukaryota</taxon>
        <taxon>Sar</taxon>
        <taxon>Alveolata</taxon>
        <taxon>Apicomplexa</taxon>
        <taxon>Aconoidasida</taxon>
        <taxon>Haemosporida</taxon>
        <taxon>Plasmodiidae</taxon>
        <taxon>Plasmodium</taxon>
        <taxon>Plasmodium (Plasmodium)</taxon>
    </lineage>
</organism>
<feature type="compositionally biased region" description="Polar residues" evidence="1">
    <location>
        <begin position="246"/>
        <end position="257"/>
    </location>
</feature>
<keyword evidence="3" id="KW-1185">Reference proteome</keyword>
<accession>A0A1D3JH95</accession>
<sequence length="690" mass="82053">MEKCLPKNLRIFGTSYFRYAREARFREVVNHIKDNITKLISNKDKEALKDKCLYLARYLIDNKTPPNYYISEKKIWERALNEWLHPHYKKLDKLGGCPLIMEEKHFDILKLKYEVDNFCKERITHLNELRQSQRNPKSDSSYSSKCDSYNVWIDQKEKYFTTKKHLIESCYERNQTKKDPKRMCNIMDLETFKKQPNCTLSHPVLSGKDLSTEKNKATSEVSESRTESVSTTKDAQQEVGQDLSESEAQPQVQTQPRPQHEGLSTPESGIENESQTLPLVTPPSEASYRKSENINAQGEQSLEAEESDPNGFVSLYSYKSPQSTPLQTKPDISTEKQDFQIVSSSSERSNDATNFPLNTVHSKIPKNIVYDNEETIKKIKINEHNMNNNIHMSKQKKDRYKTIIELHMQILEEYRNEEWEYVKGEFLEICLEFLTKGEHETYSYLTNDEQIIGNTKSINQKGKQKILWNKWIEKHQNLADKLKKEHWFNNLKNDWKRELANLKKKEELKNDPDEIQNIPFSQREKYIWRQWISEKCIIIKQYIEQDLFNYLTDELQIIPDDYDNEKIKDSLPLINIGELSNKEDCQELYKYIKKKLLTKLCILVLMSVLEECKKEQDIEKNESHLDNYIIEFKEKENSDSKKEFIENISEFNRYFLENTENHDYKTDDIFKKELERWIREDNTYEYSMEK</sequence>
<evidence type="ECO:0000313" key="3">
    <source>
        <dbReference type="Proteomes" id="UP000219813"/>
    </source>
</evidence>
<protein>
    <submittedName>
        <fullName evidence="2">STP1 protein</fullName>
    </submittedName>
</protein>
<dbReference type="AlphaFoldDB" id="A0A1D3JH95"/>
<dbReference type="EMBL" id="FLRL01000013">
    <property type="protein sequence ID" value="SBT85599.1"/>
    <property type="molecule type" value="Genomic_DNA"/>
</dbReference>
<feature type="compositionally biased region" description="Polar residues" evidence="1">
    <location>
        <begin position="265"/>
        <end position="278"/>
    </location>
</feature>
<evidence type="ECO:0000313" key="2">
    <source>
        <dbReference type="EMBL" id="SBT85599.1"/>
    </source>
</evidence>
<proteinExistence type="predicted"/>
<dbReference type="RefSeq" id="XP_028858969.1">
    <property type="nucleotide sequence ID" value="XM_029003344.1"/>
</dbReference>
<evidence type="ECO:0000256" key="1">
    <source>
        <dbReference type="SAM" id="MobiDB-lite"/>
    </source>
</evidence>
<feature type="compositionally biased region" description="Basic and acidic residues" evidence="1">
    <location>
        <begin position="210"/>
        <end position="226"/>
    </location>
</feature>
<dbReference type="KEGG" id="pmal:PMUG01_00042100"/>
<reference evidence="2 3" key="1">
    <citation type="submission" date="2016-06" db="EMBL/GenBank/DDBJ databases">
        <authorList>
            <consortium name="Pathogen Informatics"/>
        </authorList>
    </citation>
    <scope>NUCLEOTIDE SEQUENCE [LARGE SCALE GENOMIC DNA]</scope>
</reference>
<dbReference type="GeneID" id="39865884"/>
<dbReference type="VEuPathDB" id="PlasmoDB:PmUG01_00042100"/>
<feature type="compositionally biased region" description="Polar residues" evidence="1">
    <location>
        <begin position="317"/>
        <end position="331"/>
    </location>
</feature>
<dbReference type="OrthoDB" id="383264at2759"/>
<feature type="region of interest" description="Disordered" evidence="1">
    <location>
        <begin position="197"/>
        <end position="334"/>
    </location>
</feature>
<name>A0A1D3JH95_PLAMA</name>
<dbReference type="Proteomes" id="UP000219813">
    <property type="component" value="Unassembled WGS sequence"/>
</dbReference>